<feature type="compositionally biased region" description="Polar residues" evidence="10">
    <location>
        <begin position="1"/>
        <end position="11"/>
    </location>
</feature>
<protein>
    <recommendedName>
        <fullName evidence="13">Galactosyltransferase-domain-containing protein</fullName>
    </recommendedName>
</protein>
<evidence type="ECO:0000256" key="2">
    <source>
        <dbReference type="ARBA" id="ARBA00008661"/>
    </source>
</evidence>
<feature type="compositionally biased region" description="Basic residues" evidence="10">
    <location>
        <begin position="98"/>
        <end position="112"/>
    </location>
</feature>
<keyword evidence="4" id="KW-0808">Transferase</keyword>
<evidence type="ECO:0000256" key="6">
    <source>
        <dbReference type="ARBA" id="ARBA00022968"/>
    </source>
</evidence>
<keyword evidence="6" id="KW-0735">Signal-anchor</keyword>
<keyword evidence="3" id="KW-0328">Glycosyltransferase</keyword>
<dbReference type="GO" id="GO:0051072">
    <property type="term" value="P:4,6-pyruvylated galactose residue biosynthetic process"/>
    <property type="evidence" value="ECO:0007669"/>
    <property type="project" value="TreeGrafter"/>
</dbReference>
<feature type="region of interest" description="Disordered" evidence="10">
    <location>
        <begin position="303"/>
        <end position="418"/>
    </location>
</feature>
<keyword evidence="9" id="KW-0472">Membrane</keyword>
<evidence type="ECO:0000256" key="3">
    <source>
        <dbReference type="ARBA" id="ARBA00022676"/>
    </source>
</evidence>
<dbReference type="STRING" id="71784.A0A1Y2AS21"/>
<feature type="compositionally biased region" description="Gly residues" evidence="10">
    <location>
        <begin position="1041"/>
        <end position="1057"/>
    </location>
</feature>
<reference evidence="11 12" key="1">
    <citation type="submission" date="2016-07" db="EMBL/GenBank/DDBJ databases">
        <title>Pervasive Adenine N6-methylation of Active Genes in Fungi.</title>
        <authorList>
            <consortium name="DOE Joint Genome Institute"/>
            <person name="Mondo S.J."/>
            <person name="Dannebaum R.O."/>
            <person name="Kuo R.C."/>
            <person name="Labutti K."/>
            <person name="Haridas S."/>
            <person name="Kuo A."/>
            <person name="Salamov A."/>
            <person name="Ahrendt S.R."/>
            <person name="Lipzen A."/>
            <person name="Sullivan W."/>
            <person name="Andreopoulos W.B."/>
            <person name="Clum A."/>
            <person name="Lindquist E."/>
            <person name="Daum C."/>
            <person name="Ramamoorthy G.K."/>
            <person name="Gryganskyi A."/>
            <person name="Culley D."/>
            <person name="Magnuson J.K."/>
            <person name="James T.Y."/>
            <person name="O'Malley M.A."/>
            <person name="Stajich J.E."/>
            <person name="Spatafora J.W."/>
            <person name="Visel A."/>
            <person name="Grigoriev I.V."/>
        </authorList>
    </citation>
    <scope>NUCLEOTIDE SEQUENCE [LARGE SCALE GENOMIC DNA]</scope>
    <source>
        <strain evidence="11 12">68-887.2</strain>
    </source>
</reference>
<evidence type="ECO:0000313" key="12">
    <source>
        <dbReference type="Proteomes" id="UP000193986"/>
    </source>
</evidence>
<feature type="region of interest" description="Disordered" evidence="10">
    <location>
        <begin position="233"/>
        <end position="259"/>
    </location>
</feature>
<name>A0A1Y2AS21_9TREE</name>
<dbReference type="OrthoDB" id="2139606at2759"/>
<evidence type="ECO:0000256" key="5">
    <source>
        <dbReference type="ARBA" id="ARBA00022692"/>
    </source>
</evidence>
<feature type="region of interest" description="Disordered" evidence="10">
    <location>
        <begin position="1"/>
        <end position="218"/>
    </location>
</feature>
<dbReference type="Proteomes" id="UP000193986">
    <property type="component" value="Unassembled WGS sequence"/>
</dbReference>
<dbReference type="AlphaFoldDB" id="A0A1Y2AS21"/>
<comment type="similarity">
    <text evidence="2">Belongs to the glycosyltransferase 31 family.</text>
</comment>
<evidence type="ECO:0000256" key="1">
    <source>
        <dbReference type="ARBA" id="ARBA00004323"/>
    </source>
</evidence>
<dbReference type="EMBL" id="MCFC01000058">
    <property type="protein sequence ID" value="ORY25363.1"/>
    <property type="molecule type" value="Genomic_DNA"/>
</dbReference>
<proteinExistence type="inferred from homology"/>
<feature type="compositionally biased region" description="Polar residues" evidence="10">
    <location>
        <begin position="33"/>
        <end position="55"/>
    </location>
</feature>
<dbReference type="PANTHER" id="PTHR11214">
    <property type="entry name" value="BETA-1,3-N-ACETYLGLUCOSAMINYLTRANSFERASE"/>
    <property type="match status" value="1"/>
</dbReference>
<evidence type="ECO:0000256" key="9">
    <source>
        <dbReference type="ARBA" id="ARBA00023136"/>
    </source>
</evidence>
<keyword evidence="7" id="KW-1133">Transmembrane helix</keyword>
<feature type="compositionally biased region" description="Low complexity" evidence="10">
    <location>
        <begin position="366"/>
        <end position="395"/>
    </location>
</feature>
<evidence type="ECO:0000256" key="7">
    <source>
        <dbReference type="ARBA" id="ARBA00022989"/>
    </source>
</evidence>
<dbReference type="GO" id="GO:0016758">
    <property type="term" value="F:hexosyltransferase activity"/>
    <property type="evidence" value="ECO:0007669"/>
    <property type="project" value="InterPro"/>
</dbReference>
<comment type="subcellular location">
    <subcellularLocation>
        <location evidence="1">Golgi apparatus membrane</location>
        <topology evidence="1">Single-pass type II membrane protein</topology>
    </subcellularLocation>
</comment>
<gene>
    <name evidence="11" type="ORF">BCR39DRAFT_544488</name>
</gene>
<feature type="compositionally biased region" description="Basic and acidic residues" evidence="10">
    <location>
        <begin position="234"/>
        <end position="253"/>
    </location>
</feature>
<keyword evidence="12" id="KW-1185">Reference proteome</keyword>
<feature type="compositionally biased region" description="Low complexity" evidence="10">
    <location>
        <begin position="80"/>
        <end position="96"/>
    </location>
</feature>
<evidence type="ECO:0008006" key="13">
    <source>
        <dbReference type="Google" id="ProtNLM"/>
    </source>
</evidence>
<dbReference type="GO" id="GO:0000139">
    <property type="term" value="C:Golgi membrane"/>
    <property type="evidence" value="ECO:0007669"/>
    <property type="project" value="UniProtKB-SubCell"/>
</dbReference>
<feature type="compositionally biased region" description="Low complexity" evidence="10">
    <location>
        <begin position="12"/>
        <end position="32"/>
    </location>
</feature>
<evidence type="ECO:0000256" key="4">
    <source>
        <dbReference type="ARBA" id="ARBA00022679"/>
    </source>
</evidence>
<feature type="compositionally biased region" description="Pro residues" evidence="10">
    <location>
        <begin position="337"/>
        <end position="361"/>
    </location>
</feature>
<organism evidence="11 12">
    <name type="scientific">Naematelia encephala</name>
    <dbReference type="NCBI Taxonomy" id="71784"/>
    <lineage>
        <taxon>Eukaryota</taxon>
        <taxon>Fungi</taxon>
        <taxon>Dikarya</taxon>
        <taxon>Basidiomycota</taxon>
        <taxon>Agaricomycotina</taxon>
        <taxon>Tremellomycetes</taxon>
        <taxon>Tremellales</taxon>
        <taxon>Naemateliaceae</taxon>
        <taxon>Naematelia</taxon>
    </lineage>
</organism>
<dbReference type="PANTHER" id="PTHR11214:SF333">
    <property type="entry name" value="GLYCOSYLTRANSFERASE FAMILY 31 PROTEIN"/>
    <property type="match status" value="1"/>
</dbReference>
<feature type="compositionally biased region" description="Low complexity" evidence="10">
    <location>
        <begin position="130"/>
        <end position="140"/>
    </location>
</feature>
<dbReference type="InterPro" id="IPR002659">
    <property type="entry name" value="Glyco_trans_31"/>
</dbReference>
<feature type="compositionally biased region" description="Polar residues" evidence="10">
    <location>
        <begin position="200"/>
        <end position="212"/>
    </location>
</feature>
<evidence type="ECO:0000256" key="8">
    <source>
        <dbReference type="ARBA" id="ARBA00023034"/>
    </source>
</evidence>
<comment type="caution">
    <text evidence="11">The sequence shown here is derived from an EMBL/GenBank/DDBJ whole genome shotgun (WGS) entry which is preliminary data.</text>
</comment>
<evidence type="ECO:0000256" key="10">
    <source>
        <dbReference type="SAM" id="MobiDB-lite"/>
    </source>
</evidence>
<sequence>MDTASSVLDRQNATTPSSIISATTTNTQSTSPGVSESSNTARPESSSISSAHSNRQAQPPPLLPSQSSDASVPLHGSSKSSQANGSFDSSSASGPSKVHNHYHHHHNHHHTVTSKPSRSGLVLDPITIPSASTSTSSSTSRPHPHIAIDDSSYPLRSPTLFSPVSTPPESSDGSGIHRRRSSNPPSPGSALARLRRKPSSEQPRSATTPVQRSRTDEHGFSWFTSNLLTLPPVEVKHNKSDDERESEPHEVRRAAKAKKKRQWFGMDLVPEGSTMGGLEPPPAISMTPPPAGAEPFMDAPLLVPTPTNLSPPRPTTYTVPSPLAPLPQDPNNILPLSLPPSPIPSPPASIHPTPYHSPHPSIPDLSTAFASGPSGSSGSPRTSISTSSSRAWQQSGSGGRSDSRSSAEDEDSPTFPSYAPHAGHSRSWWFNAADALPVSPKISTSSQARTLRPKFVPTGTRSWGWLLELVGPITRKDGQTLRTNARQRQRNRERERLMAGQGGRTLRGQAWLGNKWLGRVMAFVPTNPWSVVLTLTFCGFLIFLITLTIKHILNPDKEPLPWRRYCTSEYPSLYSLQEPQINKYNFNTYDQANFASSLNMFLSPLDSTSPAWPYGSHSRPPYSAEAATTSDIDELEPVGVLVGVFTTDAGADRRHMIRQSYASHWRSRTEGTEGVRVRFVMGQPRAKYAKAIELEMEAFNDILLLDMPENMNSGKTYAFFSWAAQNATVPYWEYPSRLSSEQDNDVRSPAVWKGERKPQYVVKADDDSFIMLGELERRLRAAPRNKAYWGYLVKNLFMAGECYGLSFDLVQYIAESPALRTLTRGKEDKLVSKWMRLHPEREQIVWVAQRCWIYDHPKAGTVYSHGFLYPSTVAEVRAENRTGLSSSALAVRGGPEAADSYSTVSKWGTAYRPLSNSMSAVEEIEALVEGSAISQLRDQHLLDSSSSSSPSGSQTFSHVEPISQKITKLYSSRPTRNERFLGDPRERGGTVVVHYIKKPEWFVETMVALLGSADEQGGWHYGIGNGLGMFERTEGRVAHGQGDGGHTGVKVGKGSGL</sequence>
<feature type="compositionally biased region" description="Polar residues" evidence="10">
    <location>
        <begin position="159"/>
        <end position="173"/>
    </location>
</feature>
<dbReference type="InParanoid" id="A0A1Y2AS21"/>
<keyword evidence="8" id="KW-0333">Golgi apparatus</keyword>
<keyword evidence="5" id="KW-0812">Transmembrane</keyword>
<accession>A0A1Y2AS21</accession>
<feature type="region of interest" description="Disordered" evidence="10">
    <location>
        <begin position="1038"/>
        <end position="1057"/>
    </location>
</feature>
<evidence type="ECO:0000313" key="11">
    <source>
        <dbReference type="EMBL" id="ORY25363.1"/>
    </source>
</evidence>